<proteinExistence type="predicted"/>
<accession>A0A4U1C3X6</accession>
<name>A0A4U1C3X6_9SPHI</name>
<dbReference type="SUPFAM" id="SSF55781">
    <property type="entry name" value="GAF domain-like"/>
    <property type="match status" value="1"/>
</dbReference>
<dbReference type="Gene3D" id="3.30.450.40">
    <property type="match status" value="1"/>
</dbReference>
<dbReference type="EMBL" id="SWBO01000005">
    <property type="protein sequence ID" value="TKB99889.1"/>
    <property type="molecule type" value="Genomic_DNA"/>
</dbReference>
<protein>
    <submittedName>
        <fullName evidence="1">GAF domain-containing protein</fullName>
    </submittedName>
</protein>
<dbReference type="Proteomes" id="UP000310477">
    <property type="component" value="Unassembled WGS sequence"/>
</dbReference>
<comment type="caution">
    <text evidence="1">The sequence shown here is derived from an EMBL/GenBank/DDBJ whole genome shotgun (WGS) entry which is preliminary data.</text>
</comment>
<gene>
    <name evidence="1" type="ORF">FA045_10615</name>
</gene>
<evidence type="ECO:0000313" key="1">
    <source>
        <dbReference type="EMBL" id="TKB99889.1"/>
    </source>
</evidence>
<organism evidence="1 2">
    <name type="scientific">Pedobacter cryotolerans</name>
    <dbReference type="NCBI Taxonomy" id="2571270"/>
    <lineage>
        <taxon>Bacteria</taxon>
        <taxon>Pseudomonadati</taxon>
        <taxon>Bacteroidota</taxon>
        <taxon>Sphingobacteriia</taxon>
        <taxon>Sphingobacteriales</taxon>
        <taxon>Sphingobacteriaceae</taxon>
        <taxon>Pedobacter</taxon>
    </lineage>
</organism>
<sequence length="810" mass="94755">MNTSVVKINEGECFNCKVAYTLSFRPLIAYLKSRLKTEQTLKAEFYRFLLEKIEREDALKNDINVDDLAKYKDTLELIFTILTPLMANENDLFWAMSTPVPESIFFSTDGFHEFFSLHKEEKNKNSHLEESKETKQIQFIYKMILRRFYNYTSISNNEILYAYTDPETHLTSYYNISPDTQFVDIQFDGELPDLNFELVATQMQEGKEIELLQELLPLNKFKFDGFCVITLTDVTLQHALDGIRDALVNHTYEAEAYQHVMQALKTLAGNGHIEFGLLPFLMVNGKFVFDNDHHSQSILIDSAKKYNIEEETFFNLVNEYIEHPRPVFFNNLTDDKIEKFPFLDILRKNGVKSYSFLPIFYNNQLAGIMEIYSEENLVVDEKLLSRFHSALPLLGQLLQYRIEDFNSKMDNVLKDKFTALQPSVQWKFNQVVWDYLKKSRSKKTHEIETVTFKGLYPLFGAIDIKSSTVERNYALQEDLKVLLALLCQTLEDLRTIIRLDLLDKILYNCKDWVKRVDDFINSSEEAQLNEFLELEVYPMLRHIEKGNSLTTDVISTYFNNINSENGIAHENRRTLETSMQFINTAVSDYLEDAQQTLQETYPCYFAKFRTDGVEYDIYIGQDIAPDVPFDLLYLKNIRLWQLTAMVEVARLTNSLVGQMPRPLLTTQLIFIHSNPIDISFRNDERRFDVEGAYNIRYEVVKKRIDKVLVSGTDQRLTQPGKIALVYFNNYEANEYREYIEYLQEQGFLLNDLETLELEELQGVSGLKALRVGVNYMSCDFFDEQWTKLKKSIKIEPSKKLNKDDQLKLKN</sequence>
<dbReference type="InterPro" id="IPR029016">
    <property type="entry name" value="GAF-like_dom_sf"/>
</dbReference>
<keyword evidence="2" id="KW-1185">Reference proteome</keyword>
<dbReference type="RefSeq" id="WP_136877054.1">
    <property type="nucleotide sequence ID" value="NZ_SWBO01000005.1"/>
</dbReference>
<evidence type="ECO:0000313" key="2">
    <source>
        <dbReference type="Proteomes" id="UP000310477"/>
    </source>
</evidence>
<dbReference type="AlphaFoldDB" id="A0A4U1C3X6"/>
<reference evidence="1 2" key="1">
    <citation type="submission" date="2019-04" db="EMBL/GenBank/DDBJ databases">
        <title>Pedobacter sp. AR-2-6 sp. nov., isolated from Arctic soil.</title>
        <authorList>
            <person name="Dahal R.H."/>
            <person name="Kim D.-U."/>
        </authorList>
    </citation>
    <scope>NUCLEOTIDE SEQUENCE [LARGE SCALE GENOMIC DNA]</scope>
    <source>
        <strain evidence="1 2">AR-2-6</strain>
    </source>
</reference>
<dbReference type="OrthoDB" id="627374at2"/>